<accession>A0ABQ8U2H9</accession>
<protein>
    <submittedName>
        <fullName evidence="1">Uncharacterized protein</fullName>
    </submittedName>
</protein>
<sequence length="124" mass="13840">MPLTLAGIEPATSSIEGQRYTNYATEGDFIIESWVVTFLARNPETTSQQQVLKFGEISRGFSELSEASQTSYRKTCRVPGNEARPLRYLACACLYKSLCTLHLGRLPKVLDWLLYTQTVANSGL</sequence>
<evidence type="ECO:0000313" key="2">
    <source>
        <dbReference type="Proteomes" id="UP001148838"/>
    </source>
</evidence>
<comment type="caution">
    <text evidence="1">The sequence shown here is derived from an EMBL/GenBank/DDBJ whole genome shotgun (WGS) entry which is preliminary data.</text>
</comment>
<organism evidence="1 2">
    <name type="scientific">Periplaneta americana</name>
    <name type="common">American cockroach</name>
    <name type="synonym">Blatta americana</name>
    <dbReference type="NCBI Taxonomy" id="6978"/>
    <lineage>
        <taxon>Eukaryota</taxon>
        <taxon>Metazoa</taxon>
        <taxon>Ecdysozoa</taxon>
        <taxon>Arthropoda</taxon>
        <taxon>Hexapoda</taxon>
        <taxon>Insecta</taxon>
        <taxon>Pterygota</taxon>
        <taxon>Neoptera</taxon>
        <taxon>Polyneoptera</taxon>
        <taxon>Dictyoptera</taxon>
        <taxon>Blattodea</taxon>
        <taxon>Blattoidea</taxon>
        <taxon>Blattidae</taxon>
        <taxon>Blattinae</taxon>
        <taxon>Periplaneta</taxon>
    </lineage>
</organism>
<dbReference type="Proteomes" id="UP001148838">
    <property type="component" value="Unassembled WGS sequence"/>
</dbReference>
<dbReference type="EMBL" id="JAJSOF020000001">
    <property type="protein sequence ID" value="KAJ4451937.1"/>
    <property type="molecule type" value="Genomic_DNA"/>
</dbReference>
<reference evidence="1 2" key="1">
    <citation type="journal article" date="2022" name="Allergy">
        <title>Genome assembly and annotation of Periplaneta americana reveal a comprehensive cockroach allergen profile.</title>
        <authorList>
            <person name="Wang L."/>
            <person name="Xiong Q."/>
            <person name="Saelim N."/>
            <person name="Wang L."/>
            <person name="Nong W."/>
            <person name="Wan A.T."/>
            <person name="Shi M."/>
            <person name="Liu X."/>
            <person name="Cao Q."/>
            <person name="Hui J.H.L."/>
            <person name="Sookrung N."/>
            <person name="Leung T.F."/>
            <person name="Tungtrongchitr A."/>
            <person name="Tsui S.K.W."/>
        </authorList>
    </citation>
    <scope>NUCLEOTIDE SEQUENCE [LARGE SCALE GENOMIC DNA]</scope>
    <source>
        <strain evidence="1">PWHHKU_190912</strain>
    </source>
</reference>
<gene>
    <name evidence="1" type="ORF">ANN_03418</name>
</gene>
<name>A0ABQ8U2H9_PERAM</name>
<keyword evidence="2" id="KW-1185">Reference proteome</keyword>
<evidence type="ECO:0000313" key="1">
    <source>
        <dbReference type="EMBL" id="KAJ4451937.1"/>
    </source>
</evidence>
<proteinExistence type="predicted"/>